<evidence type="ECO:0000256" key="12">
    <source>
        <dbReference type="ARBA" id="ARBA00023136"/>
    </source>
</evidence>
<dbReference type="Pfam" id="PF08473">
    <property type="entry name" value="VGCC_alpha2"/>
    <property type="match status" value="1"/>
</dbReference>
<keyword evidence="15" id="KW-0407">Ion channel</keyword>
<keyword evidence="12" id="KW-0472">Membrane</keyword>
<evidence type="ECO:0000256" key="14">
    <source>
        <dbReference type="ARBA" id="ARBA00023180"/>
    </source>
</evidence>
<evidence type="ECO:0000256" key="3">
    <source>
        <dbReference type="ARBA" id="ARBA00022568"/>
    </source>
</evidence>
<evidence type="ECO:0000256" key="11">
    <source>
        <dbReference type="ARBA" id="ARBA00023065"/>
    </source>
</evidence>
<comment type="caution">
    <text evidence="18">The sequence shown here is derived from an EMBL/GenBank/DDBJ whole genome shotgun (WGS) entry which is preliminary data.</text>
</comment>
<evidence type="ECO:0000256" key="6">
    <source>
        <dbReference type="ARBA" id="ARBA00022723"/>
    </source>
</evidence>
<dbReference type="EMBL" id="CAJOBZ010000009">
    <property type="protein sequence ID" value="CAF4825853.1"/>
    <property type="molecule type" value="Genomic_DNA"/>
</dbReference>
<evidence type="ECO:0000256" key="1">
    <source>
        <dbReference type="ARBA" id="ARBA00004479"/>
    </source>
</evidence>
<evidence type="ECO:0000313" key="18">
    <source>
        <dbReference type="EMBL" id="CAF4825853.1"/>
    </source>
</evidence>
<dbReference type="Gene3D" id="3.30.450.20">
    <property type="entry name" value="PAS domain"/>
    <property type="match status" value="1"/>
</dbReference>
<dbReference type="SUPFAM" id="SSF53300">
    <property type="entry name" value="vWA-like"/>
    <property type="match status" value="1"/>
</dbReference>
<dbReference type="GO" id="GO:0005245">
    <property type="term" value="F:voltage-gated calcium channel activity"/>
    <property type="evidence" value="ECO:0007669"/>
    <property type="project" value="TreeGrafter"/>
</dbReference>
<dbReference type="PANTHER" id="PTHR10166">
    <property type="entry name" value="VOLTAGE-DEPENDENT CALCIUM CHANNEL SUBUNIT ALPHA-2/DELTA-RELATED"/>
    <property type="match status" value="1"/>
</dbReference>
<comment type="subcellular location">
    <subcellularLocation>
        <location evidence="1">Membrane</location>
        <topology evidence="1">Single-pass type I membrane protein</topology>
    </subcellularLocation>
</comment>
<dbReference type="GO" id="GO:0005891">
    <property type="term" value="C:voltage-gated calcium channel complex"/>
    <property type="evidence" value="ECO:0007669"/>
    <property type="project" value="TreeGrafter"/>
</dbReference>
<keyword evidence="13" id="KW-1015">Disulfide bond</keyword>
<dbReference type="InterPro" id="IPR051173">
    <property type="entry name" value="Ca_channel_alpha-2/delta"/>
</dbReference>
<dbReference type="Pfam" id="PF08399">
    <property type="entry name" value="VWA_N"/>
    <property type="match status" value="1"/>
</dbReference>
<evidence type="ECO:0000256" key="15">
    <source>
        <dbReference type="ARBA" id="ARBA00023303"/>
    </source>
</evidence>
<feature type="chain" id="PRO_5032582874" description="VWFA domain-containing protein" evidence="16">
    <location>
        <begin position="19"/>
        <end position="1295"/>
    </location>
</feature>
<feature type="domain" description="VWFA" evidence="17">
    <location>
        <begin position="303"/>
        <end position="489"/>
    </location>
</feature>
<evidence type="ECO:0000256" key="2">
    <source>
        <dbReference type="ARBA" id="ARBA00022448"/>
    </source>
</evidence>
<name>A0A821QHA4_9NEOP</name>
<evidence type="ECO:0000256" key="13">
    <source>
        <dbReference type="ARBA" id="ARBA00023157"/>
    </source>
</evidence>
<evidence type="ECO:0000259" key="17">
    <source>
        <dbReference type="PROSITE" id="PS50234"/>
    </source>
</evidence>
<dbReference type="Gene3D" id="3.40.50.410">
    <property type="entry name" value="von Willebrand factor, type A domain"/>
    <property type="match status" value="1"/>
</dbReference>
<accession>A0A821QHA4</accession>
<evidence type="ECO:0000256" key="9">
    <source>
        <dbReference type="ARBA" id="ARBA00022882"/>
    </source>
</evidence>
<evidence type="ECO:0000256" key="5">
    <source>
        <dbReference type="ARBA" id="ARBA00022692"/>
    </source>
</evidence>
<keyword evidence="11" id="KW-0406">Ion transport</keyword>
<evidence type="ECO:0000256" key="10">
    <source>
        <dbReference type="ARBA" id="ARBA00022989"/>
    </source>
</evidence>
<keyword evidence="5" id="KW-0812">Transmembrane</keyword>
<dbReference type="GO" id="GO:0046872">
    <property type="term" value="F:metal ion binding"/>
    <property type="evidence" value="ECO:0007669"/>
    <property type="project" value="UniProtKB-KW"/>
</dbReference>
<keyword evidence="10" id="KW-1133">Transmembrane helix</keyword>
<sequence length="1295" mass="150272">MRLQIIIPFIFLINSLETKEVTQDTIKKSLEEHQGHILVNKSKLKNTHLKIANVTKVKIKTTLRKPPDVPTLITRERLKQWAYEIHEHLFEIEKKVVRRDVLSQSFSNIKIEMRNGSAILQRASRALEDLLDRRGKAAEAIMSKAEELSTYILENKIQPPPDYTFDHSVDLDVLKQAVPTESEWELPSSCISIDKIKLQKSSHFNAQVSLDSSSVHVVAEVFACDRRVLPHIYWSENLLATFRENYAQDATLDFQYFCSAKGFLRHYPAALWQSLYNLNVEAEDVYDCRLRPWYVSASGAPRDVLILLDASGSMDNSSNQVIAELFTSTLLNTLTDDDQVNVLRFNVVVESPISCFNDKLVPANHVNSAAMMSALKRQALVNESLIGDVLTYSVRLLQKQNTLNRPRACQQAIVLVTDSLYYNYTDLMRRLDPEGKIRLFVMWLHDRNGLRDYTRLYGESVSCERDGYFAEFISHSEITEQVMRILRVLERPLVAQREHRLRTYSDVYAHIEDPRRGEFHWQQKESAEQEYRYKRLRQNKDLFLKNLYKDDMHMYNLDKNGQYYEGEDMNYRLQVSVSVPVFESTTIENITIQLDEEMQRNSTRTYPVNRLLGVAGVDIPLDHLKLILPFFLIGASGTMFIVDHRGNIVLHNNTKPVFDGDILKPGYRTVDILDVEQPGIDHYPRHYPQEWLDFRQALVIDESNGSRSMYVKSIFEGGMRAIIEVKDYYWQRIHDHYTLVVSLPKYNLLHAVPDVKFTQELGEEAYKALWNTDFAVHPEWLYCRHVEPHFDSLKFEILHFLRRRKDEPNFAMQKIKHIFTAFPPTLLEKTYHCNEELMARFSHEAVATKQWALEHEDPDTERECSGCLLGSNTAFFTTESGLTRWQLYHATTAHADPPEGSVWSLGPEEPFYRRATANPDTLVIHAPIPPVTLLRNTDSSPPALDERWQWLSAARTLGHPTKHGIIGVAGYHFYPRHLDDLLDSITNFHCNEEDESKCEPRCDNDTWACLLIDEEGWVIADQTEDERINKHLSTEHPAAMKALLDAGVFRIRWVHDYQGVCFPPEDEKAKAASTRLPSIIISLWSTIKIVIYASHNIFTVLYVMMSNTLVSSDTETEKKKRRERIRHDYEREKFERLFDSKVILNRTRFAACDRTRAIYELQRNKNSMEALNRPAEICEWPLVATEVPRTNLLLLAVFKSCKISMQLYDSLYNEPVVMEQDSEVFGSASRLACWRNRIPLPARQPHTTCYPHNFTSEEGYRQCGPWLPDSENDANSLQFSKIFWLLLIHFVLYVT</sequence>
<dbReference type="PANTHER" id="PTHR10166:SF37">
    <property type="entry name" value="STOLID, ISOFORM H"/>
    <property type="match status" value="1"/>
</dbReference>
<keyword evidence="14" id="KW-0325">Glycoprotein</keyword>
<dbReference type="PROSITE" id="PS50234">
    <property type="entry name" value="VWFA"/>
    <property type="match status" value="1"/>
</dbReference>
<keyword evidence="7 16" id="KW-0732">Signal</keyword>
<reference evidence="18" key="1">
    <citation type="submission" date="2021-02" db="EMBL/GenBank/DDBJ databases">
        <authorList>
            <person name="Steward A R."/>
        </authorList>
    </citation>
    <scope>NUCLEOTIDE SEQUENCE</scope>
</reference>
<dbReference type="InterPro" id="IPR036465">
    <property type="entry name" value="vWFA_dom_sf"/>
</dbReference>
<keyword evidence="6" id="KW-0479">Metal-binding</keyword>
<keyword evidence="3" id="KW-0109">Calcium transport</keyword>
<organism evidence="18 19">
    <name type="scientific">Pieris macdunnoughi</name>
    <dbReference type="NCBI Taxonomy" id="345717"/>
    <lineage>
        <taxon>Eukaryota</taxon>
        <taxon>Metazoa</taxon>
        <taxon>Ecdysozoa</taxon>
        <taxon>Arthropoda</taxon>
        <taxon>Hexapoda</taxon>
        <taxon>Insecta</taxon>
        <taxon>Pterygota</taxon>
        <taxon>Neoptera</taxon>
        <taxon>Endopterygota</taxon>
        <taxon>Lepidoptera</taxon>
        <taxon>Glossata</taxon>
        <taxon>Ditrysia</taxon>
        <taxon>Papilionoidea</taxon>
        <taxon>Pieridae</taxon>
        <taxon>Pierinae</taxon>
        <taxon>Pieris</taxon>
    </lineage>
</organism>
<keyword evidence="9" id="KW-0851">Voltage-gated channel</keyword>
<proteinExistence type="predicted"/>
<dbReference type="Proteomes" id="UP000663880">
    <property type="component" value="Unassembled WGS sequence"/>
</dbReference>
<dbReference type="SMART" id="SM00327">
    <property type="entry name" value="VWA"/>
    <property type="match status" value="1"/>
</dbReference>
<keyword evidence="4" id="KW-0107">Calcium channel</keyword>
<feature type="signal peptide" evidence="16">
    <location>
        <begin position="1"/>
        <end position="18"/>
    </location>
</feature>
<evidence type="ECO:0000256" key="8">
    <source>
        <dbReference type="ARBA" id="ARBA00022837"/>
    </source>
</evidence>
<dbReference type="Pfam" id="PF00092">
    <property type="entry name" value="VWA"/>
    <property type="match status" value="1"/>
</dbReference>
<keyword evidence="2" id="KW-0813">Transport</keyword>
<dbReference type="InterPro" id="IPR013680">
    <property type="entry name" value="VDCC_a2/dsu"/>
</dbReference>
<dbReference type="InterPro" id="IPR013608">
    <property type="entry name" value="VWA_N"/>
</dbReference>
<keyword evidence="8" id="KW-0106">Calcium</keyword>
<dbReference type="OrthoDB" id="10054666at2759"/>
<evidence type="ECO:0000256" key="16">
    <source>
        <dbReference type="SAM" id="SignalP"/>
    </source>
</evidence>
<dbReference type="InterPro" id="IPR002035">
    <property type="entry name" value="VWF_A"/>
</dbReference>
<gene>
    <name evidence="18" type="ORF">PMACD_LOCUS4897</name>
</gene>
<evidence type="ECO:0000256" key="7">
    <source>
        <dbReference type="ARBA" id="ARBA00022729"/>
    </source>
</evidence>
<evidence type="ECO:0000313" key="19">
    <source>
        <dbReference type="Proteomes" id="UP000663880"/>
    </source>
</evidence>
<evidence type="ECO:0000256" key="4">
    <source>
        <dbReference type="ARBA" id="ARBA00022673"/>
    </source>
</evidence>
<protein>
    <recommendedName>
        <fullName evidence="17">VWFA domain-containing protein</fullName>
    </recommendedName>
</protein>
<keyword evidence="19" id="KW-1185">Reference proteome</keyword>